<dbReference type="PANTHER" id="PTHR43537">
    <property type="entry name" value="TRANSCRIPTIONAL REGULATOR, GNTR FAMILY"/>
    <property type="match status" value="1"/>
</dbReference>
<dbReference type="EMBL" id="LR134201">
    <property type="protein sequence ID" value="VEB95528.1"/>
    <property type="molecule type" value="Genomic_DNA"/>
</dbReference>
<evidence type="ECO:0000256" key="2">
    <source>
        <dbReference type="ARBA" id="ARBA00023125"/>
    </source>
</evidence>
<dbReference type="GO" id="GO:0003700">
    <property type="term" value="F:DNA-binding transcription factor activity"/>
    <property type="evidence" value="ECO:0007669"/>
    <property type="project" value="InterPro"/>
</dbReference>
<organism evidence="5 6">
    <name type="scientific">Cedecea lapagei</name>
    <dbReference type="NCBI Taxonomy" id="158823"/>
    <lineage>
        <taxon>Bacteria</taxon>
        <taxon>Pseudomonadati</taxon>
        <taxon>Pseudomonadota</taxon>
        <taxon>Gammaproteobacteria</taxon>
        <taxon>Enterobacterales</taxon>
        <taxon>Enterobacteriaceae</taxon>
        <taxon>Cedecea</taxon>
    </lineage>
</organism>
<protein>
    <submittedName>
        <fullName evidence="5">Uncharacterized HTH-type transcriptional regulator ydfH</fullName>
    </submittedName>
</protein>
<dbReference type="Gene3D" id="1.10.10.10">
    <property type="entry name" value="Winged helix-like DNA-binding domain superfamily/Winged helix DNA-binding domain"/>
    <property type="match status" value="1"/>
</dbReference>
<dbReference type="GO" id="GO:0003677">
    <property type="term" value="F:DNA binding"/>
    <property type="evidence" value="ECO:0007669"/>
    <property type="project" value="UniProtKB-KW"/>
</dbReference>
<dbReference type="InterPro" id="IPR008920">
    <property type="entry name" value="TF_FadR/GntR_C"/>
</dbReference>
<evidence type="ECO:0000313" key="6">
    <source>
        <dbReference type="Proteomes" id="UP000274122"/>
    </source>
</evidence>
<dbReference type="PROSITE" id="PS50949">
    <property type="entry name" value="HTH_GNTR"/>
    <property type="match status" value="1"/>
</dbReference>
<dbReference type="SMART" id="SM00345">
    <property type="entry name" value="HTH_GNTR"/>
    <property type="match status" value="1"/>
</dbReference>
<name>A0A3S4MD19_9ENTR</name>
<dbReference type="SUPFAM" id="SSF48008">
    <property type="entry name" value="GntR ligand-binding domain-like"/>
    <property type="match status" value="1"/>
</dbReference>
<keyword evidence="6" id="KW-1185">Reference proteome</keyword>
<reference evidence="5 6" key="1">
    <citation type="submission" date="2018-12" db="EMBL/GenBank/DDBJ databases">
        <authorList>
            <consortium name="Pathogen Informatics"/>
        </authorList>
    </citation>
    <scope>NUCLEOTIDE SEQUENCE [LARGE SCALE GENOMIC DNA]</scope>
    <source>
        <strain evidence="5 6">NCTC11466</strain>
    </source>
</reference>
<dbReference type="PRINTS" id="PR00035">
    <property type="entry name" value="HTHGNTR"/>
</dbReference>
<keyword evidence="2" id="KW-0238">DNA-binding</keyword>
<dbReference type="SMART" id="SM00895">
    <property type="entry name" value="FCD"/>
    <property type="match status" value="1"/>
</dbReference>
<gene>
    <name evidence="5" type="primary">ydfH_1</name>
    <name evidence="5" type="ORF">NCTC11466_00640</name>
</gene>
<evidence type="ECO:0000259" key="4">
    <source>
        <dbReference type="PROSITE" id="PS50949"/>
    </source>
</evidence>
<dbReference type="PANTHER" id="PTHR43537:SF24">
    <property type="entry name" value="GLUCONATE OPERON TRANSCRIPTIONAL REPRESSOR"/>
    <property type="match status" value="1"/>
</dbReference>
<dbReference type="Gene3D" id="1.20.120.530">
    <property type="entry name" value="GntR ligand-binding domain-like"/>
    <property type="match status" value="1"/>
</dbReference>
<keyword evidence="3" id="KW-0804">Transcription</keyword>
<dbReference type="RefSeq" id="WP_126354711.1">
    <property type="nucleotide sequence ID" value="NZ_LR134201.1"/>
</dbReference>
<accession>A0A3S4MD19</accession>
<dbReference type="Pfam" id="PF00392">
    <property type="entry name" value="GntR"/>
    <property type="match status" value="1"/>
</dbReference>
<evidence type="ECO:0000313" key="5">
    <source>
        <dbReference type="EMBL" id="VEB95528.1"/>
    </source>
</evidence>
<dbReference type="CDD" id="cd07377">
    <property type="entry name" value="WHTH_GntR"/>
    <property type="match status" value="1"/>
</dbReference>
<dbReference type="InterPro" id="IPR000524">
    <property type="entry name" value="Tscrpt_reg_HTH_GntR"/>
</dbReference>
<proteinExistence type="predicted"/>
<dbReference type="InterPro" id="IPR011711">
    <property type="entry name" value="GntR_C"/>
</dbReference>
<dbReference type="Proteomes" id="UP000274122">
    <property type="component" value="Chromosome"/>
</dbReference>
<evidence type="ECO:0000256" key="1">
    <source>
        <dbReference type="ARBA" id="ARBA00023015"/>
    </source>
</evidence>
<keyword evidence="1" id="KW-0805">Transcription regulation</keyword>
<evidence type="ECO:0000256" key="3">
    <source>
        <dbReference type="ARBA" id="ARBA00023163"/>
    </source>
</evidence>
<dbReference type="InterPro" id="IPR036390">
    <property type="entry name" value="WH_DNA-bd_sf"/>
</dbReference>
<feature type="domain" description="HTH gntR-type" evidence="4">
    <location>
        <begin position="4"/>
        <end position="71"/>
    </location>
</feature>
<dbReference type="InterPro" id="IPR036388">
    <property type="entry name" value="WH-like_DNA-bd_sf"/>
</dbReference>
<dbReference type="Pfam" id="PF07729">
    <property type="entry name" value="FCD"/>
    <property type="match status" value="1"/>
</dbReference>
<sequence>MSEHSLSHQAYIAIKNRIIKREYRRDSYTSENQLVEELGMSRTPIREALHQLQSEGLLKIIPRKGILIQQLSLKEIRDYYDLRLAIELQTLRQLQGYLTEEHFSPLEQLIDRQQDALDHQAYDRWLEEDKSFHRYLMSLTSNEVFLELSDNIRQRVYYQPDPLRRHAYYTASTEEHKAIVAALRNQDIALAEQLMTTHILRGREKAVSG</sequence>
<dbReference type="SUPFAM" id="SSF46785">
    <property type="entry name" value="Winged helix' DNA-binding domain"/>
    <property type="match status" value="1"/>
</dbReference>
<dbReference type="OrthoDB" id="8689330at2"/>
<dbReference type="KEGG" id="clap:NCTC11466_00640"/>
<dbReference type="AlphaFoldDB" id="A0A3S4MD19"/>